<dbReference type="PANTHER" id="PTHR10997">
    <property type="entry name" value="IMPORTIN-7, 8, 11"/>
    <property type="match status" value="1"/>
</dbReference>
<gene>
    <name evidence="5" type="ORF">LR48_Vigan02g276400</name>
</gene>
<evidence type="ECO:0000259" key="4">
    <source>
        <dbReference type="PROSITE" id="PS50166"/>
    </source>
</evidence>
<dbReference type="InterPro" id="IPR001494">
    <property type="entry name" value="Importin-beta_N"/>
</dbReference>
<dbReference type="Pfam" id="PF03810">
    <property type="entry name" value="IBN_N"/>
    <property type="match status" value="1"/>
</dbReference>
<dbReference type="InterPro" id="IPR016024">
    <property type="entry name" value="ARM-type_fold"/>
</dbReference>
<dbReference type="PANTHER" id="PTHR10997:SF69">
    <property type="entry name" value="IMPORTIN-LIKE PROTEIN"/>
    <property type="match status" value="1"/>
</dbReference>
<dbReference type="Gramene" id="KOM36614">
    <property type="protein sequence ID" value="KOM36614"/>
    <property type="gene ID" value="LR48_Vigan02g276400"/>
</dbReference>
<dbReference type="GO" id="GO:0005829">
    <property type="term" value="C:cytosol"/>
    <property type="evidence" value="ECO:0007669"/>
    <property type="project" value="TreeGrafter"/>
</dbReference>
<dbReference type="AlphaFoldDB" id="A0A0L9U2H2"/>
<dbReference type="PROSITE" id="PS50166">
    <property type="entry name" value="IMPORTIN_B_NT"/>
    <property type="match status" value="1"/>
</dbReference>
<evidence type="ECO:0000313" key="6">
    <source>
        <dbReference type="Proteomes" id="UP000053144"/>
    </source>
</evidence>
<dbReference type="Proteomes" id="UP000053144">
    <property type="component" value="Chromosome 2"/>
</dbReference>
<evidence type="ECO:0000313" key="5">
    <source>
        <dbReference type="EMBL" id="KOM36614.1"/>
    </source>
</evidence>
<dbReference type="Gene3D" id="1.25.10.10">
    <property type="entry name" value="Leucine-rich Repeat Variant"/>
    <property type="match status" value="1"/>
</dbReference>
<dbReference type="GO" id="GO:0006606">
    <property type="term" value="P:protein import into nucleus"/>
    <property type="evidence" value="ECO:0007669"/>
    <property type="project" value="TreeGrafter"/>
</dbReference>
<dbReference type="GO" id="GO:0005635">
    <property type="term" value="C:nuclear envelope"/>
    <property type="evidence" value="ECO:0007669"/>
    <property type="project" value="TreeGrafter"/>
</dbReference>
<organism evidence="5 6">
    <name type="scientific">Phaseolus angularis</name>
    <name type="common">Azuki bean</name>
    <name type="synonym">Vigna angularis</name>
    <dbReference type="NCBI Taxonomy" id="3914"/>
    <lineage>
        <taxon>Eukaryota</taxon>
        <taxon>Viridiplantae</taxon>
        <taxon>Streptophyta</taxon>
        <taxon>Embryophyta</taxon>
        <taxon>Tracheophyta</taxon>
        <taxon>Spermatophyta</taxon>
        <taxon>Magnoliopsida</taxon>
        <taxon>eudicotyledons</taxon>
        <taxon>Gunneridae</taxon>
        <taxon>Pentapetalae</taxon>
        <taxon>rosids</taxon>
        <taxon>fabids</taxon>
        <taxon>Fabales</taxon>
        <taxon>Fabaceae</taxon>
        <taxon>Papilionoideae</taxon>
        <taxon>50 kb inversion clade</taxon>
        <taxon>NPAAA clade</taxon>
        <taxon>indigoferoid/millettioid clade</taxon>
        <taxon>Phaseoleae</taxon>
        <taxon>Vigna</taxon>
    </lineage>
</organism>
<name>A0A0L9U2H2_PHAAN</name>
<evidence type="ECO:0000256" key="2">
    <source>
        <dbReference type="ARBA" id="ARBA00022448"/>
    </source>
</evidence>
<comment type="subcellular location">
    <subcellularLocation>
        <location evidence="1">Nucleus</location>
    </subcellularLocation>
</comment>
<dbReference type="GO" id="GO:0031267">
    <property type="term" value="F:small GTPase binding"/>
    <property type="evidence" value="ECO:0007669"/>
    <property type="project" value="InterPro"/>
</dbReference>
<accession>A0A0L9U2H2</accession>
<keyword evidence="2" id="KW-0813">Transport</keyword>
<keyword evidence="3" id="KW-0539">Nucleus</keyword>
<sequence length="247" mass="28493">MDLGTILQAALSPNPDERKGAEQRLEEMQYAPQHPVSLFQIIVDTNRHMAVRQVAAINFKNFIAKNWSPDHHSEISISPSDKLLLRNHMLLSLPQLPPLLRVQLGECLKTVIHSDYPEQFPHLLDWIKQNLQDQQQVHAALFVLRILSRKYEFKSDEERTPVYGVVQHTFPLLLTIFNALVQIANPSVEVADLIKLICKIFWSYHHPLVKKSKPSRQHHFTVPISTVQDKVHFGTKEGSVLMSQKYY</sequence>
<evidence type="ECO:0000256" key="3">
    <source>
        <dbReference type="ARBA" id="ARBA00023242"/>
    </source>
</evidence>
<protein>
    <recommendedName>
        <fullName evidence="4">Importin N-terminal domain-containing protein</fullName>
    </recommendedName>
</protein>
<dbReference type="SUPFAM" id="SSF48371">
    <property type="entry name" value="ARM repeat"/>
    <property type="match status" value="1"/>
</dbReference>
<dbReference type="SMART" id="SM00913">
    <property type="entry name" value="IBN_N"/>
    <property type="match status" value="1"/>
</dbReference>
<evidence type="ECO:0000256" key="1">
    <source>
        <dbReference type="ARBA" id="ARBA00004123"/>
    </source>
</evidence>
<reference evidence="6" key="1">
    <citation type="journal article" date="2015" name="Proc. Natl. Acad. Sci. U.S.A.">
        <title>Genome sequencing of adzuki bean (Vigna angularis) provides insight into high starch and low fat accumulation and domestication.</title>
        <authorList>
            <person name="Yang K."/>
            <person name="Tian Z."/>
            <person name="Chen C."/>
            <person name="Luo L."/>
            <person name="Zhao B."/>
            <person name="Wang Z."/>
            <person name="Yu L."/>
            <person name="Li Y."/>
            <person name="Sun Y."/>
            <person name="Li W."/>
            <person name="Chen Y."/>
            <person name="Li Y."/>
            <person name="Zhang Y."/>
            <person name="Ai D."/>
            <person name="Zhao J."/>
            <person name="Shang C."/>
            <person name="Ma Y."/>
            <person name="Wu B."/>
            <person name="Wang M."/>
            <person name="Gao L."/>
            <person name="Sun D."/>
            <person name="Zhang P."/>
            <person name="Guo F."/>
            <person name="Wang W."/>
            <person name="Li Y."/>
            <person name="Wang J."/>
            <person name="Varshney R.K."/>
            <person name="Wang J."/>
            <person name="Ling H.Q."/>
            <person name="Wan P."/>
        </authorList>
    </citation>
    <scope>NUCLEOTIDE SEQUENCE</scope>
    <source>
        <strain evidence="6">cv. Jingnong 6</strain>
    </source>
</reference>
<feature type="domain" description="Importin N-terminal" evidence="4">
    <location>
        <begin position="21"/>
        <end position="95"/>
    </location>
</feature>
<proteinExistence type="predicted"/>
<dbReference type="InterPro" id="IPR011989">
    <property type="entry name" value="ARM-like"/>
</dbReference>
<dbReference type="STRING" id="3914.A0A0L9U2H2"/>
<dbReference type="EMBL" id="CM003372">
    <property type="protein sequence ID" value="KOM36614.1"/>
    <property type="molecule type" value="Genomic_DNA"/>
</dbReference>